<evidence type="ECO:0000313" key="4">
    <source>
        <dbReference type="Proteomes" id="UP001054892"/>
    </source>
</evidence>
<evidence type="ECO:0000313" key="2">
    <source>
        <dbReference type="EMBL" id="GJN51438.1"/>
    </source>
</evidence>
<sequence>MARNPEHALADLGQLLGEIRNWPCISEPRPGSFYLGQRPFCHIRVRGARRWVDIRTRRAWLPRFDLPPNDAQSRLALRILLHQAYRIDRQPLRSRREG</sequence>
<organism evidence="1 3">
    <name type="scientific">Pseudomonas tohonis</name>
    <dbReference type="NCBI Taxonomy" id="2725477"/>
    <lineage>
        <taxon>Bacteria</taxon>
        <taxon>Pseudomonadati</taxon>
        <taxon>Pseudomonadota</taxon>
        <taxon>Gammaproteobacteria</taxon>
        <taxon>Pseudomonadales</taxon>
        <taxon>Pseudomonadaceae</taxon>
        <taxon>Pseudomonas</taxon>
    </lineage>
</organism>
<proteinExistence type="predicted"/>
<dbReference type="AlphaFoldDB" id="A0A6J4E322"/>
<evidence type="ECO:0000313" key="1">
    <source>
        <dbReference type="EMBL" id="BCG23394.1"/>
    </source>
</evidence>
<dbReference type="RefSeq" id="WP_173176492.1">
    <property type="nucleotide sequence ID" value="NZ_AP023189.1"/>
</dbReference>
<gene>
    <name evidence="1" type="ORF">TUM18999_15850</name>
    <name evidence="2" type="ORF">TUM20286_11900</name>
</gene>
<accession>A0A6J4E322</accession>
<reference evidence="1 3" key="1">
    <citation type="submission" date="2020-05" db="EMBL/GenBank/DDBJ databases">
        <title>Characterization of novel class B3 metallo-beta-lactamase from novel Pseudomonas species.</title>
        <authorList>
            <person name="Yamada K."/>
            <person name="Aoki K."/>
            <person name="Ishii Y."/>
        </authorList>
    </citation>
    <scope>NUCLEOTIDE SEQUENCE [LARGE SCALE GENOMIC DNA]</scope>
    <source>
        <strain evidence="1 3">TUM18999</strain>
        <strain evidence="2 4">TUM20286</strain>
    </source>
</reference>
<dbReference type="EMBL" id="BQKM01000002">
    <property type="protein sequence ID" value="GJN51438.1"/>
    <property type="molecule type" value="Genomic_DNA"/>
</dbReference>
<evidence type="ECO:0000313" key="3">
    <source>
        <dbReference type="Proteomes" id="UP000509383"/>
    </source>
</evidence>
<name>A0A6J4E322_9PSED</name>
<dbReference type="KEGG" id="ptw:TUM18999_15850"/>
<dbReference type="Proteomes" id="UP000509383">
    <property type="component" value="Chromosome"/>
</dbReference>
<dbReference type="Proteomes" id="UP001054892">
    <property type="component" value="Unassembled WGS sequence"/>
</dbReference>
<dbReference type="EMBL" id="AP023189">
    <property type="protein sequence ID" value="BCG23394.1"/>
    <property type="molecule type" value="Genomic_DNA"/>
</dbReference>
<keyword evidence="4" id="KW-1185">Reference proteome</keyword>
<protein>
    <submittedName>
        <fullName evidence="1">Uncharacterized protein</fullName>
    </submittedName>
</protein>